<keyword evidence="3" id="KW-1185">Reference proteome</keyword>
<organism evidence="2 3">
    <name type="scientific">Kibdelosporangium lantanae</name>
    <dbReference type="NCBI Taxonomy" id="1497396"/>
    <lineage>
        <taxon>Bacteria</taxon>
        <taxon>Bacillati</taxon>
        <taxon>Actinomycetota</taxon>
        <taxon>Actinomycetes</taxon>
        <taxon>Pseudonocardiales</taxon>
        <taxon>Pseudonocardiaceae</taxon>
        <taxon>Kibdelosporangium</taxon>
    </lineage>
</organism>
<accession>A0ABW3MJL5</accession>
<name>A0ABW3MJL5_9PSEU</name>
<dbReference type="EMBL" id="JBHTIS010003091">
    <property type="protein sequence ID" value="MFD1050791.1"/>
    <property type="molecule type" value="Genomic_DNA"/>
</dbReference>
<dbReference type="Pfam" id="PF18998">
    <property type="entry name" value="Flg_new_2"/>
    <property type="match status" value="2"/>
</dbReference>
<evidence type="ECO:0000313" key="3">
    <source>
        <dbReference type="Proteomes" id="UP001597045"/>
    </source>
</evidence>
<gene>
    <name evidence="2" type="ORF">ACFQ1S_37300</name>
</gene>
<dbReference type="Proteomes" id="UP001597045">
    <property type="component" value="Unassembled WGS sequence"/>
</dbReference>
<protein>
    <recommendedName>
        <fullName evidence="1">Bacterial repeat domain-containing protein</fullName>
    </recommendedName>
</protein>
<reference evidence="3" key="1">
    <citation type="journal article" date="2019" name="Int. J. Syst. Evol. Microbiol.">
        <title>The Global Catalogue of Microorganisms (GCM) 10K type strain sequencing project: providing services to taxonomists for standard genome sequencing and annotation.</title>
        <authorList>
            <consortium name="The Broad Institute Genomics Platform"/>
            <consortium name="The Broad Institute Genome Sequencing Center for Infectious Disease"/>
            <person name="Wu L."/>
            <person name="Ma J."/>
        </authorList>
    </citation>
    <scope>NUCLEOTIDE SEQUENCE [LARGE SCALE GENOMIC DNA]</scope>
    <source>
        <strain evidence="3">JCM 31486</strain>
    </source>
</reference>
<feature type="domain" description="Bacterial repeat" evidence="1">
    <location>
        <begin position="24"/>
        <end position="99"/>
    </location>
</feature>
<dbReference type="InterPro" id="IPR044060">
    <property type="entry name" value="Bacterial_rp_domain"/>
</dbReference>
<evidence type="ECO:0000313" key="2">
    <source>
        <dbReference type="EMBL" id="MFD1050791.1"/>
    </source>
</evidence>
<feature type="non-terminal residue" evidence="2">
    <location>
        <position position="1"/>
    </location>
</feature>
<proteinExistence type="predicted"/>
<comment type="caution">
    <text evidence="2">The sequence shown here is derived from an EMBL/GenBank/DDBJ whole genome shotgun (WGS) entry which is preliminary data.</text>
</comment>
<feature type="domain" description="Bacterial repeat" evidence="1">
    <location>
        <begin position="142"/>
        <end position="193"/>
    </location>
</feature>
<evidence type="ECO:0000259" key="1">
    <source>
        <dbReference type="Pfam" id="PF18998"/>
    </source>
</evidence>
<sequence length="197" mass="20870">ACEVTVDAAKEVQASFKPTKAKLTVQIAAGGGSVKLDNQACNACTLEFPVGQNVPLSATPDADHDFDSWDTGSCADVHNVNCTTQANTTRTIVARFKAKPKYALTIEWTGQGSWYGRVKINSSKSGARTCLADKNTVEPPPCVTQYEVGEQLTLTADSTGSPFFAGWHDACQGSPNNVCHLTMTGPLTASADYGILH</sequence>